<gene>
    <name evidence="1" type="ORF">UFOPK3564_00289</name>
</gene>
<name>A0A6J7FV74_9ZZZZ</name>
<dbReference type="AlphaFoldDB" id="A0A6J7FV74"/>
<protein>
    <submittedName>
        <fullName evidence="1">Unannotated protein</fullName>
    </submittedName>
</protein>
<dbReference type="EMBL" id="CAFBMK010000009">
    <property type="protein sequence ID" value="CAB4895799.1"/>
    <property type="molecule type" value="Genomic_DNA"/>
</dbReference>
<accession>A0A6J7FV74</accession>
<proteinExistence type="predicted"/>
<sequence length="205" mass="22585">MSSLDNVLQLAAAHYARHQAWPTELRLDAPRLHALAHEVTAADFARICVHVRVRVRQTPGASVGGRAVLQLADADGLPVRAREQAELWLGVRPARHAGTPSFEEAFFPRIEQWGLRGDPHLWAALRRHFAGKAIPANDDETAAVVHYAIGDLIGCDLRTADEHIGVPAFSIGSGMSDGYVHRDFWLETGVPLLVRRVATLRDSWT</sequence>
<organism evidence="1">
    <name type="scientific">freshwater metagenome</name>
    <dbReference type="NCBI Taxonomy" id="449393"/>
    <lineage>
        <taxon>unclassified sequences</taxon>
        <taxon>metagenomes</taxon>
        <taxon>ecological metagenomes</taxon>
    </lineage>
</organism>
<evidence type="ECO:0000313" key="1">
    <source>
        <dbReference type="EMBL" id="CAB4895799.1"/>
    </source>
</evidence>
<reference evidence="1" key="1">
    <citation type="submission" date="2020-05" db="EMBL/GenBank/DDBJ databases">
        <authorList>
            <person name="Chiriac C."/>
            <person name="Salcher M."/>
            <person name="Ghai R."/>
            <person name="Kavagutti S V."/>
        </authorList>
    </citation>
    <scope>NUCLEOTIDE SEQUENCE</scope>
</reference>